<gene>
    <name evidence="2" type="ORF">SD37_17420</name>
</gene>
<dbReference type="AlphaFoldDB" id="A0A193BYE5"/>
<keyword evidence="3" id="KW-1185">Reference proteome</keyword>
<dbReference type="RefSeq" id="WP_044852898.1">
    <property type="nucleotide sequence ID" value="NZ_CP016174.1"/>
</dbReference>
<accession>A0A193BYE5</accession>
<evidence type="ECO:0000313" key="2">
    <source>
        <dbReference type="EMBL" id="ANN17247.1"/>
    </source>
</evidence>
<dbReference type="Pfam" id="PF18395">
    <property type="entry name" value="Cas3_C"/>
    <property type="match status" value="1"/>
</dbReference>
<sequence length="106" mass="11753">MTDDEGDVERSVRVVLFRRDSAGATSPMWGDGSEELLDSAAVLVAPENVPRQVVHALLECEVPSEFAADPWLNQHRALIFNDNKCEIGGYTLAYHDQFGVYAIEET</sequence>
<name>A0A193BYE5_AMYOR</name>
<dbReference type="KEGG" id="aori:SD37_17420"/>
<evidence type="ECO:0000259" key="1">
    <source>
        <dbReference type="Pfam" id="PF18395"/>
    </source>
</evidence>
<proteinExistence type="predicted"/>
<evidence type="ECO:0000313" key="3">
    <source>
        <dbReference type="Proteomes" id="UP000093695"/>
    </source>
</evidence>
<dbReference type="InterPro" id="IPR041372">
    <property type="entry name" value="Cas3_C"/>
</dbReference>
<dbReference type="STRING" id="31958.SD37_17420"/>
<reference evidence="2 3" key="1">
    <citation type="journal article" date="2015" name="Genome Announc.">
        <title>Draft Genome Sequence of Norvancomycin-Producing Strain Amycolatopsis orientalis CPCC200066.</title>
        <authorList>
            <person name="Lei X."/>
            <person name="Yuan F."/>
            <person name="Shi Y."/>
            <person name="Li X."/>
            <person name="Wang L."/>
            <person name="Hong B."/>
        </authorList>
    </citation>
    <scope>NUCLEOTIDE SEQUENCE [LARGE SCALE GENOMIC DNA]</scope>
    <source>
        <strain evidence="2 3">B-37</strain>
    </source>
</reference>
<dbReference type="Proteomes" id="UP000093695">
    <property type="component" value="Chromosome"/>
</dbReference>
<organism evidence="2 3">
    <name type="scientific">Amycolatopsis orientalis</name>
    <name type="common">Nocardia orientalis</name>
    <dbReference type="NCBI Taxonomy" id="31958"/>
    <lineage>
        <taxon>Bacteria</taxon>
        <taxon>Bacillati</taxon>
        <taxon>Actinomycetota</taxon>
        <taxon>Actinomycetes</taxon>
        <taxon>Pseudonocardiales</taxon>
        <taxon>Pseudonocardiaceae</taxon>
        <taxon>Amycolatopsis</taxon>
    </lineage>
</organism>
<protein>
    <recommendedName>
        <fullName evidence="1">Cas3 C-terminal domain-containing protein</fullName>
    </recommendedName>
</protein>
<feature type="domain" description="Cas3 C-terminal" evidence="1">
    <location>
        <begin position="7"/>
        <end position="99"/>
    </location>
</feature>
<dbReference type="EMBL" id="CP016174">
    <property type="protein sequence ID" value="ANN17247.1"/>
    <property type="molecule type" value="Genomic_DNA"/>
</dbReference>